<dbReference type="GO" id="GO:0005634">
    <property type="term" value="C:nucleus"/>
    <property type="evidence" value="ECO:0007669"/>
    <property type="project" value="TreeGrafter"/>
</dbReference>
<dbReference type="Pfam" id="PF00076">
    <property type="entry name" value="RRM_1"/>
    <property type="match status" value="3"/>
</dbReference>
<protein>
    <submittedName>
        <fullName evidence="5">Putative rna binding protein</fullName>
    </submittedName>
</protein>
<sequence>AHCFVTFETEAVMQEVLRNAAKFWLNGRLVTIRNVTVRPDNGPGAGRSPGANPSGDGADGTTTTPLHAGRDQREGSDDKSKELFVGGLPNDITEEDIHRLFEQFGIEKVVLKKPENSAKRPFAFVTLREVAAVEAATTQMNGHQFLGRRINVATANRGGGAPSSRATSPPSAPWGQAPSSSSLSERASVEADSQDGSLAERRPSDVAMAPPTLESMPDDDHPAEEGCLSNGPPGLEVCAEDPLETSSNSSEPVTPSLQPGAGEECHEIYVGNLRHGTTQADLEAMLQKYGVASVSMKSKGSSVFAFVELTSEDGVQAAIRDLHGALNADGKPMAIRKSNPSSKIKSYAAKASSKTPPSTGPTTVNQNSSTFQNKNKVYVANLPSGTTKHDVEELFSKYNTKEVLLVTKGIHPYAFVT</sequence>
<keyword evidence="1 2" id="KW-0694">RNA-binding</keyword>
<feature type="region of interest" description="Disordered" evidence="3">
    <location>
        <begin position="347"/>
        <end position="370"/>
    </location>
</feature>
<name>A0A147BG84_IXORI</name>
<organism evidence="5">
    <name type="scientific">Ixodes ricinus</name>
    <name type="common">Common tick</name>
    <name type="synonym">Acarus ricinus</name>
    <dbReference type="NCBI Taxonomy" id="34613"/>
    <lineage>
        <taxon>Eukaryota</taxon>
        <taxon>Metazoa</taxon>
        <taxon>Ecdysozoa</taxon>
        <taxon>Arthropoda</taxon>
        <taxon>Chelicerata</taxon>
        <taxon>Arachnida</taxon>
        <taxon>Acari</taxon>
        <taxon>Parasitiformes</taxon>
        <taxon>Ixodida</taxon>
        <taxon>Ixodoidea</taxon>
        <taxon>Ixodidae</taxon>
        <taxon>Ixodinae</taxon>
        <taxon>Ixodes</taxon>
    </lineage>
</organism>
<feature type="compositionally biased region" description="Polar residues" evidence="3">
    <location>
        <begin position="244"/>
        <end position="257"/>
    </location>
</feature>
<dbReference type="SMART" id="SM00360">
    <property type="entry name" value="RRM"/>
    <property type="match status" value="2"/>
</dbReference>
<feature type="non-terminal residue" evidence="5">
    <location>
        <position position="1"/>
    </location>
</feature>
<dbReference type="InterPro" id="IPR035979">
    <property type="entry name" value="RBD_domain_sf"/>
</dbReference>
<dbReference type="EMBL" id="GEGO01005594">
    <property type="protein sequence ID" value="JAR89810.1"/>
    <property type="molecule type" value="Transcribed_RNA"/>
</dbReference>
<feature type="region of interest" description="Disordered" evidence="3">
    <location>
        <begin position="154"/>
        <end position="260"/>
    </location>
</feature>
<dbReference type="PROSITE" id="PS50102">
    <property type="entry name" value="RRM"/>
    <property type="match status" value="2"/>
</dbReference>
<evidence type="ECO:0000256" key="2">
    <source>
        <dbReference type="PROSITE-ProRule" id="PRU00176"/>
    </source>
</evidence>
<reference evidence="5" key="1">
    <citation type="journal article" date="2018" name="PLoS Negl. Trop. Dis.">
        <title>Sialome diversity of ticks revealed by RNAseq of single tick salivary glands.</title>
        <authorList>
            <person name="Perner J."/>
            <person name="Kropackova S."/>
            <person name="Kopacek P."/>
            <person name="Ribeiro J.M."/>
        </authorList>
    </citation>
    <scope>NUCLEOTIDE SEQUENCE</scope>
    <source>
        <strain evidence="5">Siblings of single egg batch collected in Ceske Budejovice</strain>
        <tissue evidence="5">Salivary glands</tissue>
    </source>
</reference>
<evidence type="ECO:0000313" key="5">
    <source>
        <dbReference type="EMBL" id="JAR89810.1"/>
    </source>
</evidence>
<feature type="compositionally biased region" description="Low complexity" evidence="3">
    <location>
        <begin position="347"/>
        <end position="363"/>
    </location>
</feature>
<dbReference type="CDD" id="cd00590">
    <property type="entry name" value="RRM_SF"/>
    <property type="match status" value="2"/>
</dbReference>
<proteinExistence type="predicted"/>
<dbReference type="GO" id="GO:0003729">
    <property type="term" value="F:mRNA binding"/>
    <property type="evidence" value="ECO:0007669"/>
    <property type="project" value="TreeGrafter"/>
</dbReference>
<evidence type="ECO:0000256" key="3">
    <source>
        <dbReference type="SAM" id="MobiDB-lite"/>
    </source>
</evidence>
<dbReference type="PANTHER" id="PTHR48025:SF1">
    <property type="entry name" value="RRM DOMAIN-CONTAINING PROTEIN"/>
    <property type="match status" value="1"/>
</dbReference>
<feature type="region of interest" description="Disordered" evidence="3">
    <location>
        <begin position="36"/>
        <end position="86"/>
    </location>
</feature>
<dbReference type="InterPro" id="IPR050502">
    <property type="entry name" value="Euk_RNA-bind_prot"/>
</dbReference>
<evidence type="ECO:0000256" key="1">
    <source>
        <dbReference type="ARBA" id="ARBA00022884"/>
    </source>
</evidence>
<dbReference type="InterPro" id="IPR012677">
    <property type="entry name" value="Nucleotide-bd_a/b_plait_sf"/>
</dbReference>
<dbReference type="AlphaFoldDB" id="A0A147BG84"/>
<dbReference type="PANTHER" id="PTHR48025">
    <property type="entry name" value="OS02G0815200 PROTEIN"/>
    <property type="match status" value="1"/>
</dbReference>
<dbReference type="SUPFAM" id="SSF54928">
    <property type="entry name" value="RNA-binding domain, RBD"/>
    <property type="match status" value="2"/>
</dbReference>
<evidence type="ECO:0000259" key="4">
    <source>
        <dbReference type="PROSITE" id="PS50102"/>
    </source>
</evidence>
<dbReference type="Gene3D" id="3.30.70.330">
    <property type="match status" value="3"/>
</dbReference>
<feature type="non-terminal residue" evidence="5">
    <location>
        <position position="417"/>
    </location>
</feature>
<feature type="domain" description="RRM" evidence="4">
    <location>
        <begin position="266"/>
        <end position="340"/>
    </location>
</feature>
<feature type="domain" description="RRM" evidence="4">
    <location>
        <begin position="81"/>
        <end position="157"/>
    </location>
</feature>
<dbReference type="InterPro" id="IPR000504">
    <property type="entry name" value="RRM_dom"/>
</dbReference>
<accession>A0A147BG84</accession>
<feature type="compositionally biased region" description="Basic and acidic residues" evidence="3">
    <location>
        <begin position="68"/>
        <end position="82"/>
    </location>
</feature>